<dbReference type="OrthoDB" id="9804152at2"/>
<dbReference type="InterPro" id="IPR007156">
    <property type="entry name" value="MamQ_LemA"/>
</dbReference>
<evidence type="ECO:0000256" key="2">
    <source>
        <dbReference type="ARBA" id="ARBA00008854"/>
    </source>
</evidence>
<accession>A0A0H2MEF8</accession>
<dbReference type="InterPro" id="IPR023353">
    <property type="entry name" value="LemA-like_dom_sf"/>
</dbReference>
<keyword evidence="5 6" id="KW-0472">Membrane</keyword>
<sequence length="190" mass="21166">MPSSVLFSVLVIGIPALVILWGIFAYNRLVKYRQQVSEGWSGIDVQLKKRSNLIPNLVKVVKGYAAHEKSTLTEVTELRAQCVSSTGSGVDQRGKVEGGLTSALTRLLLVAENYPDLKADGSFRDLQSTLTEVENDIEMARRYYNGAVRLMNVSVESFPSNLIAKQFHFTRAEYFQLENPDDRQAPGVQL</sequence>
<keyword evidence="3 6" id="KW-0812">Transmembrane</keyword>
<evidence type="ECO:0000256" key="5">
    <source>
        <dbReference type="ARBA" id="ARBA00023136"/>
    </source>
</evidence>
<organism evidence="7 8">
    <name type="scientific">Kiloniella spongiae</name>
    <dbReference type="NCBI Taxonomy" id="1489064"/>
    <lineage>
        <taxon>Bacteria</taxon>
        <taxon>Pseudomonadati</taxon>
        <taxon>Pseudomonadota</taxon>
        <taxon>Alphaproteobacteria</taxon>
        <taxon>Rhodospirillales</taxon>
        <taxon>Kiloniellaceae</taxon>
        <taxon>Kiloniella</taxon>
    </lineage>
</organism>
<dbReference type="PANTHER" id="PTHR34478:SF2">
    <property type="entry name" value="MEMBRANE PROTEIN"/>
    <property type="match status" value="1"/>
</dbReference>
<dbReference type="RefSeq" id="WP_047764115.1">
    <property type="nucleotide sequence ID" value="NZ_LAQL01000006.1"/>
</dbReference>
<evidence type="ECO:0000256" key="4">
    <source>
        <dbReference type="ARBA" id="ARBA00022989"/>
    </source>
</evidence>
<keyword evidence="8" id="KW-1185">Reference proteome</keyword>
<comment type="subcellular location">
    <subcellularLocation>
        <location evidence="1">Membrane</location>
        <topology evidence="1">Single-pass membrane protein</topology>
    </subcellularLocation>
</comment>
<evidence type="ECO:0000313" key="7">
    <source>
        <dbReference type="EMBL" id="KLN60904.1"/>
    </source>
</evidence>
<comment type="caution">
    <text evidence="7">The sequence shown here is derived from an EMBL/GenBank/DDBJ whole genome shotgun (WGS) entry which is preliminary data.</text>
</comment>
<dbReference type="EMBL" id="LAQL01000006">
    <property type="protein sequence ID" value="KLN60904.1"/>
    <property type="molecule type" value="Genomic_DNA"/>
</dbReference>
<name>A0A0H2MEF8_9PROT</name>
<dbReference type="Gene3D" id="1.20.1440.20">
    <property type="entry name" value="LemA-like domain"/>
    <property type="match status" value="1"/>
</dbReference>
<dbReference type="SUPFAM" id="SSF140478">
    <property type="entry name" value="LemA-like"/>
    <property type="match status" value="1"/>
</dbReference>
<dbReference type="PATRIC" id="fig|1489064.4.peg.3432"/>
<evidence type="ECO:0000256" key="1">
    <source>
        <dbReference type="ARBA" id="ARBA00004167"/>
    </source>
</evidence>
<gene>
    <name evidence="7" type="ORF">WH96_10660</name>
</gene>
<proteinExistence type="inferred from homology"/>
<dbReference type="PANTHER" id="PTHR34478">
    <property type="entry name" value="PROTEIN LEMA"/>
    <property type="match status" value="1"/>
</dbReference>
<reference evidence="7 8" key="1">
    <citation type="submission" date="2015-03" db="EMBL/GenBank/DDBJ databases">
        <title>Genome Sequence of Kiloniella spongiae MEBiC09566, isolated from a marine sponge.</title>
        <authorList>
            <person name="Shao Z."/>
            <person name="Wang L."/>
            <person name="Li X."/>
        </authorList>
    </citation>
    <scope>NUCLEOTIDE SEQUENCE [LARGE SCALE GENOMIC DNA]</scope>
    <source>
        <strain evidence="7 8">MEBiC09566</strain>
    </source>
</reference>
<evidence type="ECO:0000313" key="8">
    <source>
        <dbReference type="Proteomes" id="UP000035444"/>
    </source>
</evidence>
<dbReference type="AlphaFoldDB" id="A0A0H2MEF8"/>
<dbReference type="Pfam" id="PF04011">
    <property type="entry name" value="LemA"/>
    <property type="match status" value="1"/>
</dbReference>
<dbReference type="STRING" id="1489064.WH96_10660"/>
<dbReference type="Proteomes" id="UP000035444">
    <property type="component" value="Unassembled WGS sequence"/>
</dbReference>
<feature type="transmembrane region" description="Helical" evidence="6">
    <location>
        <begin position="6"/>
        <end position="26"/>
    </location>
</feature>
<dbReference type="GO" id="GO:0016020">
    <property type="term" value="C:membrane"/>
    <property type="evidence" value="ECO:0007669"/>
    <property type="project" value="UniProtKB-SubCell"/>
</dbReference>
<keyword evidence="4 6" id="KW-1133">Transmembrane helix</keyword>
<evidence type="ECO:0000256" key="3">
    <source>
        <dbReference type="ARBA" id="ARBA00022692"/>
    </source>
</evidence>
<evidence type="ECO:0000256" key="6">
    <source>
        <dbReference type="SAM" id="Phobius"/>
    </source>
</evidence>
<protein>
    <submittedName>
        <fullName evidence="7">Membrane protein</fullName>
    </submittedName>
</protein>
<comment type="similarity">
    <text evidence="2">Belongs to the LemA family.</text>
</comment>